<evidence type="ECO:0008006" key="3">
    <source>
        <dbReference type="Google" id="ProtNLM"/>
    </source>
</evidence>
<evidence type="ECO:0000313" key="1">
    <source>
        <dbReference type="EMBL" id="SDI37485.1"/>
    </source>
</evidence>
<accession>A0A1G8K214</accession>
<organism evidence="1 2">
    <name type="scientific">Paenibacillus typhae</name>
    <dbReference type="NCBI Taxonomy" id="1174501"/>
    <lineage>
        <taxon>Bacteria</taxon>
        <taxon>Bacillati</taxon>
        <taxon>Bacillota</taxon>
        <taxon>Bacilli</taxon>
        <taxon>Bacillales</taxon>
        <taxon>Paenibacillaceae</taxon>
        <taxon>Paenibacillus</taxon>
    </lineage>
</organism>
<protein>
    <recommendedName>
        <fullName evidence="3">Transposase/invertase (TIGR01784 family)</fullName>
    </recommendedName>
</protein>
<sequence length="72" mass="8282">MDTLQYLSQDSEARRLYEARQKYLHDEASMLGSAKLAGIKEVAKNMLELNLDIQTIVKETGLTEQEINRLKK</sequence>
<name>A0A1G8K214_9BACL</name>
<dbReference type="EMBL" id="FNDX01000005">
    <property type="protein sequence ID" value="SDI37485.1"/>
    <property type="molecule type" value="Genomic_DNA"/>
</dbReference>
<proteinExistence type="predicted"/>
<dbReference type="Proteomes" id="UP000199050">
    <property type="component" value="Unassembled WGS sequence"/>
</dbReference>
<keyword evidence="2" id="KW-1185">Reference proteome</keyword>
<gene>
    <name evidence="1" type="ORF">SAMN05216192_10510</name>
</gene>
<evidence type="ECO:0000313" key="2">
    <source>
        <dbReference type="Proteomes" id="UP000199050"/>
    </source>
</evidence>
<dbReference type="AlphaFoldDB" id="A0A1G8K214"/>
<reference evidence="2" key="1">
    <citation type="submission" date="2016-10" db="EMBL/GenBank/DDBJ databases">
        <authorList>
            <person name="Varghese N."/>
            <person name="Submissions S."/>
        </authorList>
    </citation>
    <scope>NUCLEOTIDE SEQUENCE [LARGE SCALE GENOMIC DNA]</scope>
    <source>
        <strain evidence="2">CGMCC 1.11012</strain>
    </source>
</reference>